<proteinExistence type="predicted"/>
<sequence length="508" mass="54413">MLLSKTGSSGRGGGLTLGATLICATAATGAWAASNQSTIPSFYPTPTRHYLKHSVNVCDQGSFFVGGMLKRTYYERSSVRSANPQVVMIGQMYVQFQIPMKFNDYPVIFVSGGAHTGASLESTPDGREGWAPYAFRKGIPTFVVDQSGRGRSGFDVSAIHEGVAKLTDSDPSNDAEGRALIPNTLVLGPSDWWQGTFGHLVNPQTGQPTNGPGTANIFVDQLVPHGWSPLDPDTTHRPGVKPQFPIHTTSAELIPPNLIPKGEQVPGTLAGPKDYYLLHYWRQLVPNAEQTLPGGQCPTCTPTTISAGGFASGHTWTPVNVAELVEQLGKIYGGAVIATHSQSGPIGHHAVRYLKQNGALKYLKGLITVEGTPVTLANAGLTEADFDDIPYVVVKGDYSATSAQSQDIVNALIARRKARNGSAAVEYIKLDEAPSNANAWPSPLKRPVMEGITHMMMDGTDEGLGNDSNDIMQVILNWSNSRIPKMKKAISCNKGDDRDRGGHGAKRR</sequence>
<feature type="chain" id="PRO_5011516697" evidence="2">
    <location>
        <begin position="33"/>
        <end position="508"/>
    </location>
</feature>
<accession>A0A1I7NVT7</accession>
<protein>
    <submittedName>
        <fullName evidence="3">Uncharacterized protein</fullName>
    </submittedName>
</protein>
<evidence type="ECO:0000256" key="2">
    <source>
        <dbReference type="SAM" id="SignalP"/>
    </source>
</evidence>
<dbReference type="EMBL" id="FPCH01000004">
    <property type="protein sequence ID" value="SFV38786.1"/>
    <property type="molecule type" value="Genomic_DNA"/>
</dbReference>
<gene>
    <name evidence="3" type="ORF">SAMN04488557_3848</name>
</gene>
<evidence type="ECO:0000256" key="1">
    <source>
        <dbReference type="SAM" id="MobiDB-lite"/>
    </source>
</evidence>
<keyword evidence="2" id="KW-0732">Signal</keyword>
<evidence type="ECO:0000313" key="4">
    <source>
        <dbReference type="Proteomes" id="UP000199423"/>
    </source>
</evidence>
<keyword evidence="4" id="KW-1185">Reference proteome</keyword>
<dbReference type="Gene3D" id="3.40.50.1820">
    <property type="entry name" value="alpha/beta hydrolase"/>
    <property type="match status" value="1"/>
</dbReference>
<evidence type="ECO:0000313" key="3">
    <source>
        <dbReference type="EMBL" id="SFV38786.1"/>
    </source>
</evidence>
<dbReference type="SUPFAM" id="SSF53474">
    <property type="entry name" value="alpha/beta-Hydrolases"/>
    <property type="match status" value="1"/>
</dbReference>
<name>A0A1I7NVT7_9HYPH</name>
<dbReference type="Proteomes" id="UP000199423">
    <property type="component" value="Unassembled WGS sequence"/>
</dbReference>
<organism evidence="3 4">
    <name type="scientific">Hyphomicrobium facile</name>
    <dbReference type="NCBI Taxonomy" id="51670"/>
    <lineage>
        <taxon>Bacteria</taxon>
        <taxon>Pseudomonadati</taxon>
        <taxon>Pseudomonadota</taxon>
        <taxon>Alphaproteobacteria</taxon>
        <taxon>Hyphomicrobiales</taxon>
        <taxon>Hyphomicrobiaceae</taxon>
        <taxon>Hyphomicrobium</taxon>
    </lineage>
</organism>
<dbReference type="AlphaFoldDB" id="A0A1I7NVT7"/>
<dbReference type="InterPro" id="IPR029058">
    <property type="entry name" value="AB_hydrolase_fold"/>
</dbReference>
<dbReference type="STRING" id="51670.SAMN04488557_3848"/>
<feature type="signal peptide" evidence="2">
    <location>
        <begin position="1"/>
        <end position="32"/>
    </location>
</feature>
<feature type="region of interest" description="Disordered" evidence="1">
    <location>
        <begin position="489"/>
        <end position="508"/>
    </location>
</feature>
<reference evidence="4" key="1">
    <citation type="submission" date="2016-10" db="EMBL/GenBank/DDBJ databases">
        <authorList>
            <person name="Varghese N."/>
            <person name="Submissions S."/>
        </authorList>
    </citation>
    <scope>NUCLEOTIDE SEQUENCE [LARGE SCALE GENOMIC DNA]</scope>
    <source>
        <strain evidence="4">DSM 1565</strain>
    </source>
</reference>